<dbReference type="PANTHER" id="PTHR44845">
    <property type="entry name" value="CARRIER DOMAIN-CONTAINING PROTEIN"/>
    <property type="match status" value="1"/>
</dbReference>
<dbReference type="RefSeq" id="WP_260574619.1">
    <property type="nucleotide sequence ID" value="NZ_CP104205.1"/>
</dbReference>
<dbReference type="Gene3D" id="3.40.50.980">
    <property type="match status" value="2"/>
</dbReference>
<organism evidence="4 5">
    <name type="scientific">Maribacter litopenaei</name>
    <dbReference type="NCBI Taxonomy" id="2976127"/>
    <lineage>
        <taxon>Bacteria</taxon>
        <taxon>Pseudomonadati</taxon>
        <taxon>Bacteroidota</taxon>
        <taxon>Flavobacteriia</taxon>
        <taxon>Flavobacteriales</taxon>
        <taxon>Flavobacteriaceae</taxon>
        <taxon>Maribacter</taxon>
    </lineage>
</organism>
<sequence length="111" mass="12596">MKYALFLGEETITYQEAYIRIEQISNNIQYYAREESFIGVPTTRCIEEILFVMAILKSGKAYLPIDFKYPKKRLTSIINNSGLSFCLTTQADEELARNEGLTTIGISGDNP</sequence>
<gene>
    <name evidence="4" type="ORF">NYZ99_07210</name>
</gene>
<proteinExistence type="predicted"/>
<evidence type="ECO:0000256" key="2">
    <source>
        <dbReference type="ARBA" id="ARBA00022553"/>
    </source>
</evidence>
<dbReference type="InterPro" id="IPR000873">
    <property type="entry name" value="AMP-dep_synth/lig_dom"/>
</dbReference>
<evidence type="ECO:0000313" key="5">
    <source>
        <dbReference type="Proteomes" id="UP001059209"/>
    </source>
</evidence>
<keyword evidence="5" id="KW-1185">Reference proteome</keyword>
<dbReference type="Proteomes" id="UP001059209">
    <property type="component" value="Chromosome"/>
</dbReference>
<protein>
    <submittedName>
        <fullName evidence="4">AMP-binding protein</fullName>
    </submittedName>
</protein>
<dbReference type="Pfam" id="PF00501">
    <property type="entry name" value="AMP-binding"/>
    <property type="match status" value="1"/>
</dbReference>
<keyword evidence="2" id="KW-0597">Phosphoprotein</keyword>
<evidence type="ECO:0000256" key="1">
    <source>
        <dbReference type="ARBA" id="ARBA00022450"/>
    </source>
</evidence>
<reference evidence="4" key="1">
    <citation type="submission" date="2022-09" db="EMBL/GenBank/DDBJ databases">
        <title>Maribacter litopenaei sp. nov., isolated from the intestinal tract of the Pacific White Shrimp, Litopenaeus vannamei.</title>
        <authorList>
            <person name="Kim S.Y."/>
            <person name="Hwang C.Y."/>
        </authorList>
    </citation>
    <scope>NUCLEOTIDE SEQUENCE</scope>
    <source>
        <strain evidence="4">HL-LV01</strain>
    </source>
</reference>
<accession>A0ABY5YDY2</accession>
<dbReference type="PANTHER" id="PTHR44845:SF6">
    <property type="entry name" value="BETA-ALANINE-ACTIVATING ENZYME"/>
    <property type="match status" value="1"/>
</dbReference>
<evidence type="ECO:0000259" key="3">
    <source>
        <dbReference type="Pfam" id="PF00501"/>
    </source>
</evidence>
<feature type="domain" description="AMP-dependent synthetase/ligase" evidence="3">
    <location>
        <begin position="4"/>
        <end position="95"/>
    </location>
</feature>
<dbReference type="EMBL" id="CP104205">
    <property type="protein sequence ID" value="UWX56086.1"/>
    <property type="molecule type" value="Genomic_DNA"/>
</dbReference>
<evidence type="ECO:0000313" key="4">
    <source>
        <dbReference type="EMBL" id="UWX56086.1"/>
    </source>
</evidence>
<name>A0ABY5YDY2_9FLAO</name>
<dbReference type="SUPFAM" id="SSF56801">
    <property type="entry name" value="Acetyl-CoA synthetase-like"/>
    <property type="match status" value="1"/>
</dbReference>
<keyword evidence="1" id="KW-0596">Phosphopantetheine</keyword>